<evidence type="ECO:0000313" key="4">
    <source>
        <dbReference type="Proteomes" id="UP001608902"/>
    </source>
</evidence>
<reference evidence="3 4" key="1">
    <citation type="submission" date="2024-08" db="EMBL/GenBank/DDBJ databases">
        <title>Gnathostoma spinigerum genome.</title>
        <authorList>
            <person name="Gonzalez-Bertolin B."/>
            <person name="Monzon S."/>
            <person name="Zaballos A."/>
            <person name="Jimenez P."/>
            <person name="Dekumyoy P."/>
            <person name="Varona S."/>
            <person name="Cuesta I."/>
            <person name="Sumanam S."/>
            <person name="Adisakwattana P."/>
            <person name="Gasser R.B."/>
            <person name="Hernandez-Gonzalez A."/>
            <person name="Young N.D."/>
            <person name="Perteguer M.J."/>
        </authorList>
    </citation>
    <scope>NUCLEOTIDE SEQUENCE [LARGE SCALE GENOMIC DNA]</scope>
    <source>
        <strain evidence="3">AL3</strain>
        <tissue evidence="3">Liver</tissue>
    </source>
</reference>
<evidence type="ECO:0000256" key="2">
    <source>
        <dbReference type="SAM" id="SignalP"/>
    </source>
</evidence>
<evidence type="ECO:0000256" key="1">
    <source>
        <dbReference type="SAM" id="MobiDB-lite"/>
    </source>
</evidence>
<organism evidence="3 4">
    <name type="scientific">Gnathostoma spinigerum</name>
    <dbReference type="NCBI Taxonomy" id="75299"/>
    <lineage>
        <taxon>Eukaryota</taxon>
        <taxon>Metazoa</taxon>
        <taxon>Ecdysozoa</taxon>
        <taxon>Nematoda</taxon>
        <taxon>Chromadorea</taxon>
        <taxon>Rhabditida</taxon>
        <taxon>Spirurina</taxon>
        <taxon>Gnathostomatomorpha</taxon>
        <taxon>Gnathostomatoidea</taxon>
        <taxon>Gnathostomatidae</taxon>
        <taxon>Gnathostoma</taxon>
    </lineage>
</organism>
<feature type="region of interest" description="Disordered" evidence="1">
    <location>
        <begin position="165"/>
        <end position="187"/>
    </location>
</feature>
<dbReference type="Proteomes" id="UP001608902">
    <property type="component" value="Unassembled WGS sequence"/>
</dbReference>
<dbReference type="AlphaFoldDB" id="A0ABD6EI30"/>
<name>A0ABD6EI30_9BILA</name>
<feature type="chain" id="PRO_5044884893" evidence="2">
    <location>
        <begin position="19"/>
        <end position="187"/>
    </location>
</feature>
<dbReference type="EMBL" id="JBGFUD010004429">
    <property type="protein sequence ID" value="MFH4979625.1"/>
    <property type="molecule type" value="Genomic_DNA"/>
</dbReference>
<keyword evidence="4" id="KW-1185">Reference proteome</keyword>
<gene>
    <name evidence="3" type="ORF">AB6A40_006334</name>
</gene>
<feature type="signal peptide" evidence="2">
    <location>
        <begin position="1"/>
        <end position="18"/>
    </location>
</feature>
<keyword evidence="2" id="KW-0732">Signal</keyword>
<accession>A0ABD6EI30</accession>
<comment type="caution">
    <text evidence="3">The sequence shown here is derived from an EMBL/GenBank/DDBJ whole genome shotgun (WGS) entry which is preliminary data.</text>
</comment>
<sequence length="187" mass="19811">MAWYLLSLIAVVAGYSNAQCVCAPLQTCACTPSVQFVPGCTTLILITSGGCGPSILPAASPPALPVNLAAAPATTSENAEPAVDTSLAAIPPSSASEENLIVEPVETADEDEIAVTSDEEYRRRMHAKAAARHRMLAKSKAKARARYVMRARARAMAKAKARARARSMAKAFARRSKAAKRTQKKTQ</sequence>
<evidence type="ECO:0000313" key="3">
    <source>
        <dbReference type="EMBL" id="MFH4979625.1"/>
    </source>
</evidence>
<protein>
    <submittedName>
        <fullName evidence="3">Uncharacterized protein</fullName>
    </submittedName>
</protein>
<proteinExistence type="predicted"/>